<organism evidence="2 3">
    <name type="scientific">Actinocorallia herbida</name>
    <dbReference type="NCBI Taxonomy" id="58109"/>
    <lineage>
        <taxon>Bacteria</taxon>
        <taxon>Bacillati</taxon>
        <taxon>Actinomycetota</taxon>
        <taxon>Actinomycetes</taxon>
        <taxon>Streptosporangiales</taxon>
        <taxon>Thermomonosporaceae</taxon>
        <taxon>Actinocorallia</taxon>
    </lineage>
</organism>
<dbReference type="AlphaFoldDB" id="A0A3N1D4U3"/>
<feature type="compositionally biased region" description="Basic residues" evidence="1">
    <location>
        <begin position="174"/>
        <end position="187"/>
    </location>
</feature>
<keyword evidence="3" id="KW-1185">Reference proteome</keyword>
<evidence type="ECO:0000313" key="2">
    <source>
        <dbReference type="EMBL" id="ROO88108.1"/>
    </source>
</evidence>
<feature type="compositionally biased region" description="Low complexity" evidence="1">
    <location>
        <begin position="160"/>
        <end position="173"/>
    </location>
</feature>
<proteinExistence type="predicted"/>
<gene>
    <name evidence="2" type="ORF">EDD29_5766</name>
</gene>
<dbReference type="Proteomes" id="UP000272400">
    <property type="component" value="Unassembled WGS sequence"/>
</dbReference>
<dbReference type="OrthoDB" id="9948755at2"/>
<evidence type="ECO:0000313" key="3">
    <source>
        <dbReference type="Proteomes" id="UP000272400"/>
    </source>
</evidence>
<reference evidence="2 3" key="1">
    <citation type="submission" date="2018-11" db="EMBL/GenBank/DDBJ databases">
        <title>Sequencing the genomes of 1000 actinobacteria strains.</title>
        <authorList>
            <person name="Klenk H.-P."/>
        </authorList>
    </citation>
    <scope>NUCLEOTIDE SEQUENCE [LARGE SCALE GENOMIC DNA]</scope>
    <source>
        <strain evidence="2 3">DSM 44254</strain>
    </source>
</reference>
<sequence>MSDRPNLDRPGALAQISFDGGHHILRGTVIGTTRNDSGRTIRLVSIPGFDGAARIPAQKLRRADPFPAIPVPSLSRTATSPSQAKALLTALSAAVITSIQGRARPDPAFIADRIRLAEGLGAWAGAGTERVLKSSTQATTKLLKTGTPAAPAASRENFTAGPARPPAQAAPHRAPAHRSAGRPGRAR</sequence>
<dbReference type="EMBL" id="RJKE01000001">
    <property type="protein sequence ID" value="ROO88108.1"/>
    <property type="molecule type" value="Genomic_DNA"/>
</dbReference>
<accession>A0A3N1D4U3</accession>
<protein>
    <submittedName>
        <fullName evidence="2">Uncharacterized protein</fullName>
    </submittedName>
</protein>
<comment type="caution">
    <text evidence="2">The sequence shown here is derived from an EMBL/GenBank/DDBJ whole genome shotgun (WGS) entry which is preliminary data.</text>
</comment>
<dbReference type="RefSeq" id="WP_123667356.1">
    <property type="nucleotide sequence ID" value="NZ_RJKE01000001.1"/>
</dbReference>
<name>A0A3N1D4U3_9ACTN</name>
<feature type="region of interest" description="Disordered" evidence="1">
    <location>
        <begin position="142"/>
        <end position="187"/>
    </location>
</feature>
<evidence type="ECO:0000256" key="1">
    <source>
        <dbReference type="SAM" id="MobiDB-lite"/>
    </source>
</evidence>